<sequence>MKRIGFIVLLSLGVGFCFAQNLPTGAELLEKAINYHDANGNWPSFSGNFKVTMTTPNQSPRVSDININLPAEFFSVTAQRDTITQTYTVGKNNCSLFYNEKQLTEAEAKDKKMTCERANMYKNYYTYLYGLPMKLKDNGTNIDSKVERKTFKGKAYLVLKATYDAEVGSDVWYFYFNPETYAMEVYQFFKTDKKGKVKFDSGEYILLTKEETVNGIKMPKIRAWYYNKDDKYLGTDTLGK</sequence>
<dbReference type="EMBL" id="JBHTJL010000009">
    <property type="protein sequence ID" value="MFD1062835.1"/>
    <property type="molecule type" value="Genomic_DNA"/>
</dbReference>
<dbReference type="Pfam" id="PF20113">
    <property type="entry name" value="DUF6503"/>
    <property type="match status" value="1"/>
</dbReference>
<feature type="signal peptide" evidence="1">
    <location>
        <begin position="1"/>
        <end position="19"/>
    </location>
</feature>
<keyword evidence="3" id="KW-1185">Reference proteome</keyword>
<keyword evidence="1" id="KW-0732">Signal</keyword>
<comment type="caution">
    <text evidence="2">The sequence shown here is derived from an EMBL/GenBank/DDBJ whole genome shotgun (WGS) entry which is preliminary data.</text>
</comment>
<dbReference type="InterPro" id="IPR045444">
    <property type="entry name" value="DUF6503"/>
</dbReference>
<reference evidence="3" key="1">
    <citation type="journal article" date="2019" name="Int. J. Syst. Evol. Microbiol.">
        <title>The Global Catalogue of Microorganisms (GCM) 10K type strain sequencing project: providing services to taxonomists for standard genome sequencing and annotation.</title>
        <authorList>
            <consortium name="The Broad Institute Genomics Platform"/>
            <consortium name="The Broad Institute Genome Sequencing Center for Infectious Disease"/>
            <person name="Wu L."/>
            <person name="Ma J."/>
        </authorList>
    </citation>
    <scope>NUCLEOTIDE SEQUENCE [LARGE SCALE GENOMIC DNA]</scope>
    <source>
        <strain evidence="3">CCUG 62215</strain>
    </source>
</reference>
<gene>
    <name evidence="2" type="ORF">ACFQ1Q_06215</name>
</gene>
<evidence type="ECO:0000313" key="2">
    <source>
        <dbReference type="EMBL" id="MFD1062835.1"/>
    </source>
</evidence>
<organism evidence="2 3">
    <name type="scientific">Winogradskyella litorisediminis</name>
    <dbReference type="NCBI Taxonomy" id="1156618"/>
    <lineage>
        <taxon>Bacteria</taxon>
        <taxon>Pseudomonadati</taxon>
        <taxon>Bacteroidota</taxon>
        <taxon>Flavobacteriia</taxon>
        <taxon>Flavobacteriales</taxon>
        <taxon>Flavobacteriaceae</taxon>
        <taxon>Winogradskyella</taxon>
    </lineage>
</organism>
<evidence type="ECO:0000256" key="1">
    <source>
        <dbReference type="SAM" id="SignalP"/>
    </source>
</evidence>
<name>A0ABW3N890_9FLAO</name>
<evidence type="ECO:0000313" key="3">
    <source>
        <dbReference type="Proteomes" id="UP001597013"/>
    </source>
</evidence>
<feature type="chain" id="PRO_5047305119" evidence="1">
    <location>
        <begin position="20"/>
        <end position="240"/>
    </location>
</feature>
<proteinExistence type="predicted"/>
<dbReference type="Proteomes" id="UP001597013">
    <property type="component" value="Unassembled WGS sequence"/>
</dbReference>
<dbReference type="RefSeq" id="WP_386129048.1">
    <property type="nucleotide sequence ID" value="NZ_JBHTJL010000009.1"/>
</dbReference>
<accession>A0ABW3N890</accession>
<protein>
    <submittedName>
        <fullName evidence="2">DUF6503 family protein</fullName>
    </submittedName>
</protein>